<evidence type="ECO:0000313" key="1">
    <source>
        <dbReference type="EMBL" id="KAF9791104.1"/>
    </source>
</evidence>
<gene>
    <name evidence="1" type="ORF">BJ322DRAFT_427256</name>
</gene>
<dbReference type="AlphaFoldDB" id="A0A9P6LAS7"/>
<protein>
    <submittedName>
        <fullName evidence="1">Uncharacterized protein</fullName>
    </submittedName>
</protein>
<sequence>MLYAIASCKLTAQYASFRYLKFSLLVLLPPLHSTREGRKVYMLGIVSSRPQGPTQATRSCISSRRELHGSGSDCDLPITAFGVIVSHKLPRNSSFDFPSRTGPQLLPSAFQYTTSDGGETGSWLWTIKGNSEFYSPIHQVLNGSLTYMANVSPQVNAHPLSRVLLSGRVSVSYPMQQNEAQAMTDSSYGPIHVPMIITSVQKKDAGIQRNIVGKFVADARYPSSGPLIILT</sequence>
<dbReference type="Proteomes" id="UP000736335">
    <property type="component" value="Unassembled WGS sequence"/>
</dbReference>
<proteinExistence type="predicted"/>
<name>A0A9P6LAS7_9AGAM</name>
<organism evidence="1 2">
    <name type="scientific">Thelephora terrestris</name>
    <dbReference type="NCBI Taxonomy" id="56493"/>
    <lineage>
        <taxon>Eukaryota</taxon>
        <taxon>Fungi</taxon>
        <taxon>Dikarya</taxon>
        <taxon>Basidiomycota</taxon>
        <taxon>Agaricomycotina</taxon>
        <taxon>Agaricomycetes</taxon>
        <taxon>Thelephorales</taxon>
        <taxon>Thelephoraceae</taxon>
        <taxon>Thelephora</taxon>
    </lineage>
</organism>
<reference evidence="1" key="1">
    <citation type="journal article" date="2020" name="Nat. Commun.">
        <title>Large-scale genome sequencing of mycorrhizal fungi provides insights into the early evolution of symbiotic traits.</title>
        <authorList>
            <person name="Miyauchi S."/>
            <person name="Kiss E."/>
            <person name="Kuo A."/>
            <person name="Drula E."/>
            <person name="Kohler A."/>
            <person name="Sanchez-Garcia M."/>
            <person name="Morin E."/>
            <person name="Andreopoulos B."/>
            <person name="Barry K.W."/>
            <person name="Bonito G."/>
            <person name="Buee M."/>
            <person name="Carver A."/>
            <person name="Chen C."/>
            <person name="Cichocki N."/>
            <person name="Clum A."/>
            <person name="Culley D."/>
            <person name="Crous P.W."/>
            <person name="Fauchery L."/>
            <person name="Girlanda M."/>
            <person name="Hayes R.D."/>
            <person name="Keri Z."/>
            <person name="LaButti K."/>
            <person name="Lipzen A."/>
            <person name="Lombard V."/>
            <person name="Magnuson J."/>
            <person name="Maillard F."/>
            <person name="Murat C."/>
            <person name="Nolan M."/>
            <person name="Ohm R.A."/>
            <person name="Pangilinan J."/>
            <person name="Pereira M.F."/>
            <person name="Perotto S."/>
            <person name="Peter M."/>
            <person name="Pfister S."/>
            <person name="Riley R."/>
            <person name="Sitrit Y."/>
            <person name="Stielow J.B."/>
            <person name="Szollosi G."/>
            <person name="Zifcakova L."/>
            <person name="Stursova M."/>
            <person name="Spatafora J.W."/>
            <person name="Tedersoo L."/>
            <person name="Vaario L.M."/>
            <person name="Yamada A."/>
            <person name="Yan M."/>
            <person name="Wang P."/>
            <person name="Xu J."/>
            <person name="Bruns T."/>
            <person name="Baldrian P."/>
            <person name="Vilgalys R."/>
            <person name="Dunand C."/>
            <person name="Henrissat B."/>
            <person name="Grigoriev I.V."/>
            <person name="Hibbett D."/>
            <person name="Nagy L.G."/>
            <person name="Martin F.M."/>
        </authorList>
    </citation>
    <scope>NUCLEOTIDE SEQUENCE</scope>
    <source>
        <strain evidence="1">UH-Tt-Lm1</strain>
    </source>
</reference>
<comment type="caution">
    <text evidence="1">The sequence shown here is derived from an EMBL/GenBank/DDBJ whole genome shotgun (WGS) entry which is preliminary data.</text>
</comment>
<dbReference type="EMBL" id="WIUZ02000002">
    <property type="protein sequence ID" value="KAF9791104.1"/>
    <property type="molecule type" value="Genomic_DNA"/>
</dbReference>
<reference evidence="1" key="2">
    <citation type="submission" date="2020-11" db="EMBL/GenBank/DDBJ databases">
        <authorList>
            <consortium name="DOE Joint Genome Institute"/>
            <person name="Kuo A."/>
            <person name="Miyauchi S."/>
            <person name="Kiss E."/>
            <person name="Drula E."/>
            <person name="Kohler A."/>
            <person name="Sanchez-Garcia M."/>
            <person name="Andreopoulos B."/>
            <person name="Barry K.W."/>
            <person name="Bonito G."/>
            <person name="Buee M."/>
            <person name="Carver A."/>
            <person name="Chen C."/>
            <person name="Cichocki N."/>
            <person name="Clum A."/>
            <person name="Culley D."/>
            <person name="Crous P.W."/>
            <person name="Fauchery L."/>
            <person name="Girlanda M."/>
            <person name="Hayes R."/>
            <person name="Keri Z."/>
            <person name="Labutti K."/>
            <person name="Lipzen A."/>
            <person name="Lombard V."/>
            <person name="Magnuson J."/>
            <person name="Maillard F."/>
            <person name="Morin E."/>
            <person name="Murat C."/>
            <person name="Nolan M."/>
            <person name="Ohm R."/>
            <person name="Pangilinan J."/>
            <person name="Pereira M."/>
            <person name="Perotto S."/>
            <person name="Peter M."/>
            <person name="Riley R."/>
            <person name="Sitrit Y."/>
            <person name="Stielow B."/>
            <person name="Szollosi G."/>
            <person name="Zifcakova L."/>
            <person name="Stursova M."/>
            <person name="Spatafora J.W."/>
            <person name="Tedersoo L."/>
            <person name="Vaario L.-M."/>
            <person name="Yamada A."/>
            <person name="Yan M."/>
            <person name="Wang P."/>
            <person name="Xu J."/>
            <person name="Bruns T."/>
            <person name="Baldrian P."/>
            <person name="Vilgalys R."/>
            <person name="Henrissat B."/>
            <person name="Grigoriev I.V."/>
            <person name="Hibbett D."/>
            <person name="Nagy L.G."/>
            <person name="Martin F.M."/>
        </authorList>
    </citation>
    <scope>NUCLEOTIDE SEQUENCE</scope>
    <source>
        <strain evidence="1">UH-Tt-Lm1</strain>
    </source>
</reference>
<evidence type="ECO:0000313" key="2">
    <source>
        <dbReference type="Proteomes" id="UP000736335"/>
    </source>
</evidence>
<keyword evidence="2" id="KW-1185">Reference proteome</keyword>
<accession>A0A9P6LAS7</accession>